<dbReference type="PATRIC" id="fig|1638788.3.peg.4002"/>
<dbReference type="KEGG" id="mpk:VL20_3969"/>
<name>A0A0K1S4D9_9CHRO</name>
<keyword evidence="3" id="KW-1185">Reference proteome</keyword>
<dbReference type="AlphaFoldDB" id="A0A0K1S4D9"/>
<protein>
    <submittedName>
        <fullName evidence="2">PIN domain protein</fullName>
    </submittedName>
</protein>
<organism evidence="2 3">
    <name type="scientific">Microcystis panniformis FACHB-1757</name>
    <dbReference type="NCBI Taxonomy" id="1638788"/>
    <lineage>
        <taxon>Bacteria</taxon>
        <taxon>Bacillati</taxon>
        <taxon>Cyanobacteriota</taxon>
        <taxon>Cyanophyceae</taxon>
        <taxon>Oscillatoriophycideae</taxon>
        <taxon>Chroococcales</taxon>
        <taxon>Microcystaceae</taxon>
        <taxon>Microcystis</taxon>
    </lineage>
</organism>
<gene>
    <name evidence="2" type="ORF">VL20_3969</name>
</gene>
<sequence>MRVLIDTNVLLDFLLQRELFFQDAERLFQAIDSGQIVGYVTATTLTDIFYIARRHTRSIEQARQAVSETLTAMEICPVNREVLEVAFSSGLADYEDGIQVACAVAQGLDAILTRDNQGFLNSSVPVLSVQECLHRLQEPNNSKSTL</sequence>
<feature type="domain" description="PIN" evidence="1">
    <location>
        <begin position="2"/>
        <end position="116"/>
    </location>
</feature>
<dbReference type="EMBL" id="CP011339">
    <property type="protein sequence ID" value="AKV68920.1"/>
    <property type="molecule type" value="Genomic_DNA"/>
</dbReference>
<reference evidence="2 3" key="1">
    <citation type="journal article" date="2016" name="Stand. Genomic Sci.">
        <title>Complete genome sequence and genomic characterization of Microcystis panniformis FACHB 1757 by third-generation sequencing.</title>
        <authorList>
            <person name="Zhang J.Y."/>
            <person name="Guan R."/>
            <person name="Zhang H.J."/>
            <person name="Li H."/>
            <person name="Xiao P."/>
            <person name="Yu G.L."/>
            <person name="Du L."/>
            <person name="Cao D.M."/>
            <person name="Zhu B.C."/>
            <person name="Li R.H."/>
            <person name="Lu Z.H."/>
        </authorList>
    </citation>
    <scope>NUCLEOTIDE SEQUENCE [LARGE SCALE GENOMIC DNA]</scope>
    <source>
        <strain evidence="2 3">FACHB-1757</strain>
    </source>
</reference>
<proteinExistence type="predicted"/>
<dbReference type="CDD" id="cd09854">
    <property type="entry name" value="PIN_VapC-like"/>
    <property type="match status" value="1"/>
</dbReference>
<dbReference type="RefSeq" id="WP_002758462.1">
    <property type="nucleotide sequence ID" value="NZ_CP011339.1"/>
</dbReference>
<evidence type="ECO:0000313" key="3">
    <source>
        <dbReference type="Proteomes" id="UP000068167"/>
    </source>
</evidence>
<evidence type="ECO:0000259" key="1">
    <source>
        <dbReference type="Pfam" id="PF13470"/>
    </source>
</evidence>
<accession>A0A0K1S4D9</accession>
<dbReference type="SUPFAM" id="SSF88723">
    <property type="entry name" value="PIN domain-like"/>
    <property type="match status" value="1"/>
</dbReference>
<dbReference type="Pfam" id="PF13470">
    <property type="entry name" value="PIN_3"/>
    <property type="match status" value="1"/>
</dbReference>
<dbReference type="InterPro" id="IPR029060">
    <property type="entry name" value="PIN-like_dom_sf"/>
</dbReference>
<dbReference type="Proteomes" id="UP000068167">
    <property type="component" value="Chromosome"/>
</dbReference>
<dbReference type="InterPro" id="IPR002716">
    <property type="entry name" value="PIN_dom"/>
</dbReference>
<dbReference type="Gene3D" id="3.40.50.1010">
    <property type="entry name" value="5'-nuclease"/>
    <property type="match status" value="1"/>
</dbReference>
<evidence type="ECO:0000313" key="2">
    <source>
        <dbReference type="EMBL" id="AKV68920.1"/>
    </source>
</evidence>